<accession>A0ABD1THE6</accession>
<dbReference type="Pfam" id="PF03101">
    <property type="entry name" value="FAR1"/>
    <property type="match status" value="1"/>
</dbReference>
<comment type="caution">
    <text evidence="2">The sequence shown here is derived from an EMBL/GenBank/DDBJ whole genome shotgun (WGS) entry which is preliminary data.</text>
</comment>
<evidence type="ECO:0000313" key="2">
    <source>
        <dbReference type="EMBL" id="KAL2512158.1"/>
    </source>
</evidence>
<dbReference type="PANTHER" id="PTHR46328">
    <property type="entry name" value="FAR-RED IMPAIRED RESPONSIVE (FAR1) FAMILY PROTEIN-RELATED"/>
    <property type="match status" value="1"/>
</dbReference>
<proteinExistence type="predicted"/>
<dbReference type="Proteomes" id="UP001604336">
    <property type="component" value="Unassembled WGS sequence"/>
</dbReference>
<dbReference type="AlphaFoldDB" id="A0ABD1THE6"/>
<dbReference type="InterPro" id="IPR004330">
    <property type="entry name" value="FAR1_DNA_bnd_dom"/>
</dbReference>
<protein>
    <submittedName>
        <fullName evidence="2">Protein FAR1-RELATED SEQUENCE</fullName>
    </submittedName>
</protein>
<sequence length="126" mass="14195">MVGMNVGVVDDNNIEESDIDKVRKNMNILDDDILGENSTIVPKVGMKFKDDNEIFEFYKRYAYLLGFPLRKRNSRKENDGILKYVTLTCGREGRRSSSTSTSLKPQPTIQTGCKARLTVVSEISGL</sequence>
<dbReference type="EMBL" id="JBFOLK010000005">
    <property type="protein sequence ID" value="KAL2512158.1"/>
    <property type="molecule type" value="Genomic_DNA"/>
</dbReference>
<dbReference type="PANTHER" id="PTHR46328:SF35">
    <property type="entry name" value="PROTEIN FAR1-RELATED SEQUENCE 5-LIKE"/>
    <property type="match status" value="1"/>
</dbReference>
<reference evidence="3" key="1">
    <citation type="submission" date="2024-07" db="EMBL/GenBank/DDBJ databases">
        <title>Two chromosome-level genome assemblies of Korean endemic species Abeliophyllum distichum and Forsythia ovata (Oleaceae).</title>
        <authorList>
            <person name="Jang H."/>
        </authorList>
    </citation>
    <scope>NUCLEOTIDE SEQUENCE [LARGE SCALE GENOMIC DNA]</scope>
</reference>
<evidence type="ECO:0000313" key="3">
    <source>
        <dbReference type="Proteomes" id="UP001604336"/>
    </source>
</evidence>
<keyword evidence="3" id="KW-1185">Reference proteome</keyword>
<name>A0ABD1THE6_9LAMI</name>
<evidence type="ECO:0000259" key="1">
    <source>
        <dbReference type="Pfam" id="PF03101"/>
    </source>
</evidence>
<gene>
    <name evidence="2" type="ORF">Adt_17758</name>
</gene>
<feature type="domain" description="FAR1" evidence="1">
    <location>
        <begin position="56"/>
        <end position="122"/>
    </location>
</feature>
<organism evidence="2 3">
    <name type="scientific">Abeliophyllum distichum</name>
    <dbReference type="NCBI Taxonomy" id="126358"/>
    <lineage>
        <taxon>Eukaryota</taxon>
        <taxon>Viridiplantae</taxon>
        <taxon>Streptophyta</taxon>
        <taxon>Embryophyta</taxon>
        <taxon>Tracheophyta</taxon>
        <taxon>Spermatophyta</taxon>
        <taxon>Magnoliopsida</taxon>
        <taxon>eudicotyledons</taxon>
        <taxon>Gunneridae</taxon>
        <taxon>Pentapetalae</taxon>
        <taxon>asterids</taxon>
        <taxon>lamiids</taxon>
        <taxon>Lamiales</taxon>
        <taxon>Oleaceae</taxon>
        <taxon>Forsythieae</taxon>
        <taxon>Abeliophyllum</taxon>
    </lineage>
</organism>